<keyword evidence="1" id="KW-0472">Membrane</keyword>
<dbReference type="SUPFAM" id="SSF81330">
    <property type="entry name" value="Gated mechanosensitive channel"/>
    <property type="match status" value="1"/>
</dbReference>
<dbReference type="EMBL" id="MN739946">
    <property type="protein sequence ID" value="QHT79197.1"/>
    <property type="molecule type" value="Genomic_DNA"/>
</dbReference>
<keyword evidence="1" id="KW-0812">Transmembrane</keyword>
<evidence type="ECO:0000256" key="1">
    <source>
        <dbReference type="SAM" id="Phobius"/>
    </source>
</evidence>
<dbReference type="Gene3D" id="1.10.1200.120">
    <property type="entry name" value="Large-conductance mechanosensitive channel, MscL, domain 1"/>
    <property type="match status" value="1"/>
</dbReference>
<organism evidence="2">
    <name type="scientific">viral metagenome</name>
    <dbReference type="NCBI Taxonomy" id="1070528"/>
    <lineage>
        <taxon>unclassified sequences</taxon>
        <taxon>metagenomes</taxon>
        <taxon>organismal metagenomes</taxon>
    </lineage>
</organism>
<feature type="transmembrane region" description="Helical" evidence="1">
    <location>
        <begin position="62"/>
        <end position="83"/>
    </location>
</feature>
<reference evidence="2" key="1">
    <citation type="journal article" date="2020" name="Nature">
        <title>Giant virus diversity and host interactions through global metagenomics.</title>
        <authorList>
            <person name="Schulz F."/>
            <person name="Roux S."/>
            <person name="Paez-Espino D."/>
            <person name="Jungbluth S."/>
            <person name="Walsh D.A."/>
            <person name="Denef V.J."/>
            <person name="McMahon K.D."/>
            <person name="Konstantinidis K.T."/>
            <person name="Eloe-Fadrosh E.A."/>
            <person name="Kyrpides N.C."/>
            <person name="Woyke T."/>
        </authorList>
    </citation>
    <scope>NUCLEOTIDE SEQUENCE</scope>
    <source>
        <strain evidence="2">GVMAG-M-3300023179-99</strain>
    </source>
</reference>
<feature type="transmembrane region" description="Helical" evidence="1">
    <location>
        <begin position="7"/>
        <end position="27"/>
    </location>
</feature>
<accession>A0A6C0HFM4</accession>
<dbReference type="InterPro" id="IPR036019">
    <property type="entry name" value="MscL_channel"/>
</dbReference>
<name>A0A6C0HFM4_9ZZZZ</name>
<protein>
    <submittedName>
        <fullName evidence="2">Uncharacterized protein</fullName>
    </submittedName>
</protein>
<dbReference type="AlphaFoldDB" id="A0A6C0HFM4"/>
<evidence type="ECO:0000313" key="2">
    <source>
        <dbReference type="EMBL" id="QHT79197.1"/>
    </source>
</evidence>
<proteinExistence type="predicted"/>
<sequence length="93" mass="9920">MVDNQVVTFAVAIYVGMSLTKFFNAVIRDLVLPMLSPLASAEGDVGKLVIVLGGIKLNIGDLLVQGLNLAVVFAVVSFALPYLKEYVPVAGRR</sequence>
<keyword evidence="1" id="KW-1133">Transmembrane helix</keyword>